<gene>
    <name evidence="3" type="ORF">GCM10009740_00600</name>
</gene>
<feature type="transmembrane region" description="Helical" evidence="2">
    <location>
        <begin position="318"/>
        <end position="337"/>
    </location>
</feature>
<organism evidence="3 4">
    <name type="scientific">Terrabacter terrae</name>
    <dbReference type="NCBI Taxonomy" id="318434"/>
    <lineage>
        <taxon>Bacteria</taxon>
        <taxon>Bacillati</taxon>
        <taxon>Actinomycetota</taxon>
        <taxon>Actinomycetes</taxon>
        <taxon>Micrococcales</taxon>
        <taxon>Intrasporangiaceae</taxon>
        <taxon>Terrabacter</taxon>
    </lineage>
</organism>
<keyword evidence="4" id="KW-1185">Reference proteome</keyword>
<evidence type="ECO:0000313" key="3">
    <source>
        <dbReference type="EMBL" id="GAA2017110.1"/>
    </source>
</evidence>
<sequence>MVLQRERVPAGAAALLAVVLAVPSVLAPTWQLTTLDSQRGVVLFDQQFWSWGRSQVLGAGGAVVQDLWDPLGLVVLIVLLAVAAATVVAWLLLQAAWVPVAAAVGWAALLGHLLTSAAQRHGRPVRDDVHGLAASGSSTVVGWLESASAGVGVVAVALLVLSLAGVRMPSAWLARARALAAPEDEDGTASPGSPTADPAGRVRPTIRWRPASDYSEQGTTPEGAGEPAAAEGAGESETAARAQLLVRATIATIGGLGVLLAATTAIWPTTVLAVRAPEVGDFTKGYEQRTWSWGRQVVYSSDGVLLDAYGGPNPVPRLVLLVAALACASLGLGWWVARPGRPAQLVAAVGTALALATVAASLVERLSFDERSIGLQPGLVHITTLTGWLELAAVCALALTLALMVVAALPDPADALARRLSAVWARFVRSRRPAGVVTTGPGGVPEGPSTQRVASVRDASSPGTTHTTSVGFSDDDEPDRGRG</sequence>
<dbReference type="EMBL" id="BAAANB010000001">
    <property type="protein sequence ID" value="GAA2017110.1"/>
    <property type="molecule type" value="Genomic_DNA"/>
</dbReference>
<feature type="compositionally biased region" description="Acidic residues" evidence="1">
    <location>
        <begin position="473"/>
        <end position="483"/>
    </location>
</feature>
<comment type="caution">
    <text evidence="3">The sequence shown here is derived from an EMBL/GenBank/DDBJ whole genome shotgun (WGS) entry which is preliminary data.</text>
</comment>
<feature type="transmembrane region" description="Helical" evidence="2">
    <location>
        <begin position="100"/>
        <end position="118"/>
    </location>
</feature>
<proteinExistence type="predicted"/>
<keyword evidence="2" id="KW-0472">Membrane</keyword>
<feature type="transmembrane region" description="Helical" evidence="2">
    <location>
        <begin position="244"/>
        <end position="267"/>
    </location>
</feature>
<evidence type="ECO:0000256" key="1">
    <source>
        <dbReference type="SAM" id="MobiDB-lite"/>
    </source>
</evidence>
<name>A0ABP5F4U1_9MICO</name>
<feature type="transmembrane region" description="Helical" evidence="2">
    <location>
        <begin position="147"/>
        <end position="166"/>
    </location>
</feature>
<accession>A0ABP5F4U1</accession>
<feature type="region of interest" description="Disordered" evidence="1">
    <location>
        <begin position="182"/>
        <end position="234"/>
    </location>
</feature>
<feature type="compositionally biased region" description="Polar residues" evidence="1">
    <location>
        <begin position="461"/>
        <end position="471"/>
    </location>
</feature>
<feature type="transmembrane region" description="Helical" evidence="2">
    <location>
        <begin position="71"/>
        <end position="93"/>
    </location>
</feature>
<dbReference type="Proteomes" id="UP001501285">
    <property type="component" value="Unassembled WGS sequence"/>
</dbReference>
<evidence type="ECO:0000313" key="4">
    <source>
        <dbReference type="Proteomes" id="UP001501285"/>
    </source>
</evidence>
<reference evidence="4" key="1">
    <citation type="journal article" date="2019" name="Int. J. Syst. Evol. Microbiol.">
        <title>The Global Catalogue of Microorganisms (GCM) 10K type strain sequencing project: providing services to taxonomists for standard genome sequencing and annotation.</title>
        <authorList>
            <consortium name="The Broad Institute Genomics Platform"/>
            <consortium name="The Broad Institute Genome Sequencing Center for Infectious Disease"/>
            <person name="Wu L."/>
            <person name="Ma J."/>
        </authorList>
    </citation>
    <scope>NUCLEOTIDE SEQUENCE [LARGE SCALE GENOMIC DNA]</scope>
    <source>
        <strain evidence="4">JCM 14283</strain>
    </source>
</reference>
<dbReference type="RefSeq" id="WP_343985777.1">
    <property type="nucleotide sequence ID" value="NZ_BAAANB010000001.1"/>
</dbReference>
<keyword evidence="2" id="KW-1133">Transmembrane helix</keyword>
<feature type="compositionally biased region" description="Low complexity" evidence="1">
    <location>
        <begin position="218"/>
        <end position="234"/>
    </location>
</feature>
<keyword evidence="2" id="KW-0812">Transmembrane</keyword>
<protein>
    <submittedName>
        <fullName evidence="3">Uncharacterized protein</fullName>
    </submittedName>
</protein>
<evidence type="ECO:0000256" key="2">
    <source>
        <dbReference type="SAM" id="Phobius"/>
    </source>
</evidence>
<feature type="transmembrane region" description="Helical" evidence="2">
    <location>
        <begin position="344"/>
        <end position="368"/>
    </location>
</feature>
<feature type="region of interest" description="Disordered" evidence="1">
    <location>
        <begin position="435"/>
        <end position="483"/>
    </location>
</feature>
<feature type="transmembrane region" description="Helical" evidence="2">
    <location>
        <begin position="388"/>
        <end position="409"/>
    </location>
</feature>